<dbReference type="GO" id="GO:0003676">
    <property type="term" value="F:nucleic acid binding"/>
    <property type="evidence" value="ECO:0007669"/>
    <property type="project" value="InterPro"/>
</dbReference>
<dbReference type="EMBL" id="BMAU01021346">
    <property type="protein sequence ID" value="GFY17658.1"/>
    <property type="molecule type" value="Genomic_DNA"/>
</dbReference>
<evidence type="ECO:0000313" key="2">
    <source>
        <dbReference type="Proteomes" id="UP000887159"/>
    </source>
</evidence>
<proteinExistence type="predicted"/>
<organism evidence="1 2">
    <name type="scientific">Trichonephila clavipes</name>
    <name type="common">Golden silk orbweaver</name>
    <name type="synonym">Nephila clavipes</name>
    <dbReference type="NCBI Taxonomy" id="2585209"/>
    <lineage>
        <taxon>Eukaryota</taxon>
        <taxon>Metazoa</taxon>
        <taxon>Ecdysozoa</taxon>
        <taxon>Arthropoda</taxon>
        <taxon>Chelicerata</taxon>
        <taxon>Arachnida</taxon>
        <taxon>Araneae</taxon>
        <taxon>Araneomorphae</taxon>
        <taxon>Entelegynae</taxon>
        <taxon>Araneoidea</taxon>
        <taxon>Nephilidae</taxon>
        <taxon>Trichonephila</taxon>
    </lineage>
</organism>
<keyword evidence="2" id="KW-1185">Reference proteome</keyword>
<dbReference type="Proteomes" id="UP000887159">
    <property type="component" value="Unassembled WGS sequence"/>
</dbReference>
<accession>A0A8X6T3A0</accession>
<evidence type="ECO:0000313" key="1">
    <source>
        <dbReference type="EMBL" id="GFY17658.1"/>
    </source>
</evidence>
<protein>
    <submittedName>
        <fullName evidence="1">Uncharacterized protein</fullName>
    </submittedName>
</protein>
<dbReference type="InterPro" id="IPR036397">
    <property type="entry name" value="RNaseH_sf"/>
</dbReference>
<dbReference type="Gene3D" id="3.30.420.10">
    <property type="entry name" value="Ribonuclease H-like superfamily/Ribonuclease H"/>
    <property type="match status" value="1"/>
</dbReference>
<comment type="caution">
    <text evidence="1">The sequence shown here is derived from an EMBL/GenBank/DDBJ whole genome shotgun (WGS) entry which is preliminary data.</text>
</comment>
<dbReference type="AlphaFoldDB" id="A0A8X6T3A0"/>
<gene>
    <name evidence="1" type="ORF">TNCV_1073931</name>
</gene>
<reference evidence="1" key="1">
    <citation type="submission" date="2020-08" db="EMBL/GenBank/DDBJ databases">
        <title>Multicomponent nature underlies the extraordinary mechanical properties of spider dragline silk.</title>
        <authorList>
            <person name="Kono N."/>
            <person name="Nakamura H."/>
            <person name="Mori M."/>
            <person name="Yoshida Y."/>
            <person name="Ohtoshi R."/>
            <person name="Malay A.D."/>
            <person name="Moran D.A.P."/>
            <person name="Tomita M."/>
            <person name="Numata K."/>
            <person name="Arakawa K."/>
        </authorList>
    </citation>
    <scope>NUCLEOTIDE SEQUENCE</scope>
</reference>
<sequence>MPRHRIRAHYEQLSEFGRGRIIELKEGAYQTLFWPARLPDSSAIKHVWDVMGSRLHLPRNVDFLPRQMEQIWHEAPQ</sequence>
<name>A0A8X6T3A0_TRICX</name>